<comment type="caution">
    <text evidence="1">The sequence shown here is derived from an EMBL/GenBank/DDBJ whole genome shotgun (WGS) entry which is preliminary data.</text>
</comment>
<keyword evidence="2" id="KW-1185">Reference proteome</keyword>
<dbReference type="Pfam" id="PF17174">
    <property type="entry name" value="DUF5130"/>
    <property type="match status" value="1"/>
</dbReference>
<sequence length="127" mass="13751">MARGDLNAAERADLDRTIRAAEQSSRVEFSVFRGISEGEPRAFAQSLHAALPAPDRTVLIMLDPVARALEVVTGAEVRRHLTDREAKLAVVTMQTAFADGDEIGGLKRGINLLSEYARAPQTLHAEG</sequence>
<dbReference type="EMBL" id="JADCSA010000009">
    <property type="protein sequence ID" value="MBE7325147.1"/>
    <property type="molecule type" value="Genomic_DNA"/>
</dbReference>
<protein>
    <submittedName>
        <fullName evidence="1">DUF5130 family protein</fullName>
    </submittedName>
</protein>
<proteinExistence type="predicted"/>
<evidence type="ECO:0000313" key="1">
    <source>
        <dbReference type="EMBL" id="MBE7325147.1"/>
    </source>
</evidence>
<accession>A0ABR9RU63</accession>
<organism evidence="1 2">
    <name type="scientific">Nocardioides malaquae</name>
    <dbReference type="NCBI Taxonomy" id="2773426"/>
    <lineage>
        <taxon>Bacteria</taxon>
        <taxon>Bacillati</taxon>
        <taxon>Actinomycetota</taxon>
        <taxon>Actinomycetes</taxon>
        <taxon>Propionibacteriales</taxon>
        <taxon>Nocardioidaceae</taxon>
        <taxon>Nocardioides</taxon>
    </lineage>
</organism>
<gene>
    <name evidence="1" type="ORF">IEQ44_10815</name>
</gene>
<reference evidence="1 2" key="1">
    <citation type="submission" date="2020-10" db="EMBL/GenBank/DDBJ databases">
        <title>Nocardioides sp. isolated from sludge.</title>
        <authorList>
            <person name="Zhang X."/>
        </authorList>
    </citation>
    <scope>NUCLEOTIDE SEQUENCE [LARGE SCALE GENOMIC DNA]</scope>
    <source>
        <strain evidence="1 2">Y6</strain>
    </source>
</reference>
<dbReference type="InterPro" id="IPR033437">
    <property type="entry name" value="DUF5130"/>
</dbReference>
<name>A0ABR9RU63_9ACTN</name>
<dbReference type="Gene3D" id="3.10.310.50">
    <property type="match status" value="1"/>
</dbReference>
<dbReference type="RefSeq" id="WP_193638472.1">
    <property type="nucleotide sequence ID" value="NZ_JADCSA010000009.1"/>
</dbReference>
<dbReference type="Proteomes" id="UP000756387">
    <property type="component" value="Unassembled WGS sequence"/>
</dbReference>
<evidence type="ECO:0000313" key="2">
    <source>
        <dbReference type="Proteomes" id="UP000756387"/>
    </source>
</evidence>